<evidence type="ECO:0000256" key="8">
    <source>
        <dbReference type="ARBA" id="ARBA00031908"/>
    </source>
</evidence>
<dbReference type="Pfam" id="PF02769">
    <property type="entry name" value="AIRS_C"/>
    <property type="match status" value="1"/>
</dbReference>
<organism evidence="14 15">
    <name type="scientific">Bizionia hallyeonensis</name>
    <dbReference type="NCBI Taxonomy" id="1123757"/>
    <lineage>
        <taxon>Bacteria</taxon>
        <taxon>Pseudomonadati</taxon>
        <taxon>Bacteroidota</taxon>
        <taxon>Flavobacteriia</taxon>
        <taxon>Flavobacteriales</taxon>
        <taxon>Flavobacteriaceae</taxon>
        <taxon>Bizionia</taxon>
    </lineage>
</organism>
<protein>
    <recommendedName>
        <fullName evidence="4">Phosphoribosylformylglycinamidine cyclo-ligase</fullName>
        <ecNumber evidence="3">6.3.3.1</ecNumber>
    </recommendedName>
    <alternativeName>
        <fullName evidence="9">AIR synthase</fullName>
    </alternativeName>
    <alternativeName>
        <fullName evidence="10">AIRS</fullName>
    </alternativeName>
    <alternativeName>
        <fullName evidence="8">Phosphoribosyl-aminoimidazole synthetase</fullName>
    </alternativeName>
</protein>
<evidence type="ECO:0000259" key="13">
    <source>
        <dbReference type="Pfam" id="PF02769"/>
    </source>
</evidence>
<evidence type="ECO:0000256" key="1">
    <source>
        <dbReference type="ARBA" id="ARBA00004686"/>
    </source>
</evidence>
<evidence type="ECO:0000256" key="4">
    <source>
        <dbReference type="ARBA" id="ARBA00020367"/>
    </source>
</evidence>
<dbReference type="EMBL" id="JBHSLA010000005">
    <property type="protein sequence ID" value="MFC5196176.1"/>
    <property type="molecule type" value="Genomic_DNA"/>
</dbReference>
<dbReference type="Pfam" id="PF00586">
    <property type="entry name" value="AIRS"/>
    <property type="match status" value="1"/>
</dbReference>
<gene>
    <name evidence="14" type="ORF">ACFPH8_12605</name>
</gene>
<dbReference type="InterPro" id="IPR010918">
    <property type="entry name" value="PurM-like_C_dom"/>
</dbReference>
<keyword evidence="15" id="KW-1185">Reference proteome</keyword>
<dbReference type="InterPro" id="IPR004733">
    <property type="entry name" value="PurM_cligase"/>
</dbReference>
<evidence type="ECO:0000256" key="10">
    <source>
        <dbReference type="ARBA" id="ARBA00033093"/>
    </source>
</evidence>
<evidence type="ECO:0000256" key="7">
    <source>
        <dbReference type="ARBA" id="ARBA00022840"/>
    </source>
</evidence>
<dbReference type="SUPFAM" id="SSF55326">
    <property type="entry name" value="PurM N-terminal domain-like"/>
    <property type="match status" value="1"/>
</dbReference>
<feature type="domain" description="PurM-like N-terminal" evidence="12">
    <location>
        <begin position="48"/>
        <end position="169"/>
    </location>
</feature>
<comment type="similarity">
    <text evidence="2">Belongs to the AIR synthase family.</text>
</comment>
<keyword evidence="6" id="KW-0547">Nucleotide-binding</keyword>
<keyword evidence="7" id="KW-0067">ATP-binding</keyword>
<comment type="caution">
    <text evidence="14">The sequence shown here is derived from an EMBL/GenBank/DDBJ whole genome shotgun (WGS) entry which is preliminary data.</text>
</comment>
<evidence type="ECO:0000256" key="9">
    <source>
        <dbReference type="ARBA" id="ARBA00032931"/>
    </source>
</evidence>
<comment type="catalytic activity">
    <reaction evidence="11">
        <text>2-formamido-N(1)-(5-O-phospho-beta-D-ribosyl)acetamidine + ATP = 5-amino-1-(5-phospho-beta-D-ribosyl)imidazole + ADP + phosphate + H(+)</text>
        <dbReference type="Rhea" id="RHEA:23032"/>
        <dbReference type="ChEBI" id="CHEBI:15378"/>
        <dbReference type="ChEBI" id="CHEBI:30616"/>
        <dbReference type="ChEBI" id="CHEBI:43474"/>
        <dbReference type="ChEBI" id="CHEBI:137981"/>
        <dbReference type="ChEBI" id="CHEBI:147287"/>
        <dbReference type="ChEBI" id="CHEBI:456216"/>
        <dbReference type="EC" id="6.3.3.1"/>
    </reaction>
</comment>
<dbReference type="EC" id="6.3.3.1" evidence="3"/>
<name>A0ABW0C8F2_9FLAO</name>
<evidence type="ECO:0000256" key="2">
    <source>
        <dbReference type="ARBA" id="ARBA00010280"/>
    </source>
</evidence>
<dbReference type="PANTHER" id="PTHR10520:SF12">
    <property type="entry name" value="TRIFUNCTIONAL PURINE BIOSYNTHETIC PROTEIN ADENOSINE-3"/>
    <property type="match status" value="1"/>
</dbReference>
<dbReference type="InterPro" id="IPR036921">
    <property type="entry name" value="PurM-like_N_sf"/>
</dbReference>
<reference evidence="15" key="1">
    <citation type="journal article" date="2019" name="Int. J. Syst. Evol. Microbiol.">
        <title>The Global Catalogue of Microorganisms (GCM) 10K type strain sequencing project: providing services to taxonomists for standard genome sequencing and annotation.</title>
        <authorList>
            <consortium name="The Broad Institute Genomics Platform"/>
            <consortium name="The Broad Institute Genome Sequencing Center for Infectious Disease"/>
            <person name="Wu L."/>
            <person name="Ma J."/>
        </authorList>
    </citation>
    <scope>NUCLEOTIDE SEQUENCE [LARGE SCALE GENOMIC DNA]</scope>
    <source>
        <strain evidence="15">JCM 17978</strain>
    </source>
</reference>
<dbReference type="Gene3D" id="3.30.1330.10">
    <property type="entry name" value="PurM-like, N-terminal domain"/>
    <property type="match status" value="1"/>
</dbReference>
<dbReference type="InterPro" id="IPR036676">
    <property type="entry name" value="PurM-like_C_sf"/>
</dbReference>
<comment type="pathway">
    <text evidence="1">Purine metabolism; IMP biosynthesis via de novo pathway; 5-amino-1-(5-phospho-D-ribosyl)imidazole from N(2)-formyl-N(1)-(5-phospho-D-ribosyl)glycinamide: step 2/2.</text>
</comment>
<dbReference type="Proteomes" id="UP001596162">
    <property type="component" value="Unassembled WGS sequence"/>
</dbReference>
<evidence type="ECO:0000256" key="11">
    <source>
        <dbReference type="ARBA" id="ARBA00049057"/>
    </source>
</evidence>
<feature type="domain" description="PurM-like C-terminal" evidence="13">
    <location>
        <begin position="275"/>
        <end position="383"/>
    </location>
</feature>
<sequence>MSEEVSKRYAQRGVSASKEDVHNAIKNIDKGLFPKAFCKIVPDYLTNDSEYCLIMHADGAGTKSSLAYMYWKETGDLSVWKGIAQDALIMNIDDLLCVGATDNIMLSSTIGRNKNNIPGEVLSAIINGTEALIADLKSFGVTIHSTGGETADVGDLVRTIIVDSTVTARMKRADVIDNANIKPGDVIVGLESFGQATYEKSYNGGMGSNGLTSARHDVFHNYLAEKYPESFDAAVPNDLVYSGAMKLTDSVPDSPIDAGKLVLSPTRTYAPIIKEILDEFSSDTIHGMVHCSGGAQTKILHFMDNLHIVKDNLFPVPPLFKLIQEQSKTDWKEMYQVFNCGHRMELYVDPKVADTIIKISKSYNVDAKIVGRVEAASAKKLTIKSEFGEFVYH</sequence>
<proteinExistence type="inferred from homology"/>
<evidence type="ECO:0000256" key="6">
    <source>
        <dbReference type="ARBA" id="ARBA00022741"/>
    </source>
</evidence>
<accession>A0ABW0C8F2</accession>
<dbReference type="PANTHER" id="PTHR10520">
    <property type="entry name" value="TRIFUNCTIONAL PURINE BIOSYNTHETIC PROTEIN ADENOSINE-3-RELATED"/>
    <property type="match status" value="1"/>
</dbReference>
<evidence type="ECO:0000259" key="12">
    <source>
        <dbReference type="Pfam" id="PF00586"/>
    </source>
</evidence>
<dbReference type="SUPFAM" id="SSF56042">
    <property type="entry name" value="PurM C-terminal domain-like"/>
    <property type="match status" value="1"/>
</dbReference>
<evidence type="ECO:0000256" key="3">
    <source>
        <dbReference type="ARBA" id="ARBA00013047"/>
    </source>
</evidence>
<dbReference type="RefSeq" id="WP_376861448.1">
    <property type="nucleotide sequence ID" value="NZ_JBHSLA010000005.1"/>
</dbReference>
<evidence type="ECO:0000313" key="15">
    <source>
        <dbReference type="Proteomes" id="UP001596162"/>
    </source>
</evidence>
<evidence type="ECO:0000256" key="5">
    <source>
        <dbReference type="ARBA" id="ARBA00022598"/>
    </source>
</evidence>
<evidence type="ECO:0000313" key="14">
    <source>
        <dbReference type="EMBL" id="MFC5196176.1"/>
    </source>
</evidence>
<keyword evidence="5" id="KW-0436">Ligase</keyword>
<dbReference type="InterPro" id="IPR016188">
    <property type="entry name" value="PurM-like_N"/>
</dbReference>
<dbReference type="Gene3D" id="3.90.650.10">
    <property type="entry name" value="PurM-like C-terminal domain"/>
    <property type="match status" value="1"/>
</dbReference>